<keyword evidence="3" id="KW-1185">Reference proteome</keyword>
<evidence type="ECO:0000313" key="3">
    <source>
        <dbReference type="Proteomes" id="UP000243876"/>
    </source>
</evidence>
<accession>A0A0D6ERJ3</accession>
<dbReference type="OrthoDB" id="10249433at2759"/>
<dbReference type="InterPro" id="IPR022742">
    <property type="entry name" value="Hydrolase_4"/>
</dbReference>
<evidence type="ECO:0000313" key="2">
    <source>
        <dbReference type="EMBL" id="CEQ42584.1"/>
    </source>
</evidence>
<feature type="domain" description="Serine aminopeptidase S33" evidence="1">
    <location>
        <begin position="87"/>
        <end position="190"/>
    </location>
</feature>
<dbReference type="Proteomes" id="UP000243876">
    <property type="component" value="Unassembled WGS sequence"/>
</dbReference>
<dbReference type="PANTHER" id="PTHR11614">
    <property type="entry name" value="PHOSPHOLIPASE-RELATED"/>
    <property type="match status" value="1"/>
</dbReference>
<feature type="non-terminal residue" evidence="2">
    <location>
        <position position="1"/>
    </location>
</feature>
<dbReference type="Gene3D" id="3.40.50.1820">
    <property type="entry name" value="alpha/beta hydrolase"/>
    <property type="match status" value="1"/>
</dbReference>
<evidence type="ECO:0000259" key="1">
    <source>
        <dbReference type="Pfam" id="PF12146"/>
    </source>
</evidence>
<feature type="domain" description="Serine aminopeptidase S33" evidence="1">
    <location>
        <begin position="221"/>
        <end position="344"/>
    </location>
</feature>
<gene>
    <name evidence="2" type="primary">SPOSA6832_04417</name>
</gene>
<dbReference type="AlphaFoldDB" id="A0A0D6ERJ3"/>
<organism evidence="2 3">
    <name type="scientific">Sporidiobolus salmonicolor</name>
    <name type="common">Yeast-like fungus</name>
    <name type="synonym">Sporobolomyces salmonicolor</name>
    <dbReference type="NCBI Taxonomy" id="5005"/>
    <lineage>
        <taxon>Eukaryota</taxon>
        <taxon>Fungi</taxon>
        <taxon>Dikarya</taxon>
        <taxon>Basidiomycota</taxon>
        <taxon>Pucciniomycotina</taxon>
        <taxon>Microbotryomycetes</taxon>
        <taxon>Sporidiobolales</taxon>
        <taxon>Sporidiobolaceae</taxon>
        <taxon>Sporobolomyces</taxon>
    </lineage>
</organism>
<dbReference type="EMBL" id="CENE01000029">
    <property type="protein sequence ID" value="CEQ42584.1"/>
    <property type="molecule type" value="Genomic_DNA"/>
</dbReference>
<sequence length="375" mass="41536">MTWAPAPEQAAYYSIPAPSDTRSAFLDLLPFSPADPTRGREALPRSPDEEAIRSCHQHRDGKVYLDAAKKEWVSYQVWEPKDGSTQREADLFFIHGINDYGGKFSMHAERFLSAGYRVIVPDLPSHGRSTGIHVHCPSMEALADAVYEVIKDVLLQDSKIVQEAGGSYTQNRKVFVAGQSLGGFTAAYTCLFVIFIARDVSKKYGAPVDTDLPVSESFRPTVHGGIILCPMIAISPQTRPPYIIELFARLISSFASSLPLAAANKGKNSEDPTVEEQFNMDPQTYHGRLRVGTGLGILQGLIDVNAKMSHLKVPFLLCHGTGDRVTSYHGSEKLYKEASSTDKYEHILLRKGRDAADDARRQNVLGDMLDWLNRH</sequence>
<protein>
    <submittedName>
        <fullName evidence="2">SPOSA6832_04417-mRNA-1:cds</fullName>
    </submittedName>
</protein>
<name>A0A0D6ERJ3_SPOSA</name>
<dbReference type="Pfam" id="PF12146">
    <property type="entry name" value="Hydrolase_4"/>
    <property type="match status" value="2"/>
</dbReference>
<dbReference type="InterPro" id="IPR051044">
    <property type="entry name" value="MAG_DAG_Lipase"/>
</dbReference>
<dbReference type="SUPFAM" id="SSF53474">
    <property type="entry name" value="alpha/beta-Hydrolases"/>
    <property type="match status" value="1"/>
</dbReference>
<reference evidence="3" key="1">
    <citation type="submission" date="2015-02" db="EMBL/GenBank/DDBJ databases">
        <authorList>
            <person name="Gon?alves P."/>
        </authorList>
    </citation>
    <scope>NUCLEOTIDE SEQUENCE [LARGE SCALE GENOMIC DNA]</scope>
</reference>
<dbReference type="InterPro" id="IPR029058">
    <property type="entry name" value="AB_hydrolase_fold"/>
</dbReference>
<proteinExistence type="predicted"/>